<dbReference type="GO" id="GO:0032782">
    <property type="term" value="P:bile acid secretion"/>
    <property type="evidence" value="ECO:0007669"/>
    <property type="project" value="Ensembl"/>
</dbReference>
<evidence type="ECO:0000256" key="3">
    <source>
        <dbReference type="ARBA" id="ARBA00022989"/>
    </source>
</evidence>
<dbReference type="PANTHER" id="PTHR23423">
    <property type="entry name" value="ORGANIC SOLUTE TRANSPORTER-RELATED"/>
    <property type="match status" value="1"/>
</dbReference>
<dbReference type="GeneTree" id="ENSGT00940000160780"/>
<keyword evidence="3 5" id="KW-1133">Transmembrane helix</keyword>
<evidence type="ECO:0000256" key="5">
    <source>
        <dbReference type="SAM" id="Phobius"/>
    </source>
</evidence>
<evidence type="ECO:0000313" key="6">
    <source>
        <dbReference type="EMBL" id="JAO01550.1"/>
    </source>
</evidence>
<keyword evidence="7" id="KW-1185">Reference proteome</keyword>
<evidence type="ECO:0000313" key="7">
    <source>
        <dbReference type="Proteomes" id="UP000694906"/>
    </source>
</evidence>
<dbReference type="GO" id="GO:0005789">
    <property type="term" value="C:endoplasmic reticulum membrane"/>
    <property type="evidence" value="ECO:0007669"/>
    <property type="project" value="Ensembl"/>
</dbReference>
<sequence>MDPGRTQINLDPRFPAELLEVLRTNYSVPAACFSYPPTAAQLLQVLGPVEMALTVIMTLLALGSVGIFLEDAVYLHRNTSCPIKRRTLLWSSSAPTVVSVFCCFGLWIPRSLTLVEMAIVSFYSLCFYLLMLVMVEGFGGKEVVLRMLKDTPMRTHTGPCCCCCPCCPPLQLTRKKLQLLFLGPFQYTFFRISLGLVGLFLIPDGIYNPADISEKSTALWINTLLGVSTLLALWALGILFRQAKLHLGEQNIRAKFALFQMLLILTVLQPAIFSLLANGGQIACSPPYSSKIRSQVMNCHLLIPETFLLTVLTRRYYRRKDHKAGYETCSSADPDMSSRA</sequence>
<dbReference type="OrthoDB" id="5832279at2759"/>
<proteinExistence type="predicted"/>
<dbReference type="EMBL" id="GEBF01002083">
    <property type="protein sequence ID" value="JAO01550.1"/>
    <property type="molecule type" value="Transcribed_RNA"/>
</dbReference>
<dbReference type="SMART" id="SM01417">
    <property type="entry name" value="Solute_trans_a"/>
    <property type="match status" value="1"/>
</dbReference>
<name>A0A0N8EUB0_HETGA</name>
<dbReference type="AlphaFoldDB" id="A0A0N8EUB0"/>
<dbReference type="Pfam" id="PF03619">
    <property type="entry name" value="Solute_trans_a"/>
    <property type="match status" value="1"/>
</dbReference>
<dbReference type="KEGG" id="hgl:101704713"/>
<dbReference type="GO" id="GO:0015125">
    <property type="term" value="F:bile acid transmembrane transporter activity"/>
    <property type="evidence" value="ECO:0007669"/>
    <property type="project" value="Ensembl"/>
</dbReference>
<feature type="transmembrane region" description="Helical" evidence="5">
    <location>
        <begin position="217"/>
        <end position="240"/>
    </location>
</feature>
<reference evidence="8" key="2">
    <citation type="submission" date="2025-04" db="UniProtKB">
        <authorList>
            <consortium name="RefSeq"/>
        </authorList>
    </citation>
    <scope>IDENTIFICATION</scope>
</reference>
<gene>
    <name evidence="6" type="primary">SLC51A</name>
    <name evidence="8" type="synonym">Slc51a</name>
</gene>
<keyword evidence="4 5" id="KW-0472">Membrane</keyword>
<protein>
    <submittedName>
        <fullName evidence="6 8">Organic solute transporter subunit alpha</fullName>
    </submittedName>
</protein>
<evidence type="ECO:0000256" key="1">
    <source>
        <dbReference type="ARBA" id="ARBA00004141"/>
    </source>
</evidence>
<keyword evidence="2 5" id="KW-0812">Transmembrane</keyword>
<dbReference type="GO" id="GO:0046982">
    <property type="term" value="F:protein heterodimerization activity"/>
    <property type="evidence" value="ECO:0007669"/>
    <property type="project" value="Ensembl"/>
</dbReference>
<dbReference type="GO" id="GO:0042803">
    <property type="term" value="F:protein homodimerization activity"/>
    <property type="evidence" value="ECO:0007669"/>
    <property type="project" value="Ensembl"/>
</dbReference>
<comment type="subcellular location">
    <subcellularLocation>
        <location evidence="1">Membrane</location>
        <topology evidence="1">Multi-pass membrane protein</topology>
    </subcellularLocation>
</comment>
<evidence type="ECO:0000313" key="8">
    <source>
        <dbReference type="RefSeq" id="XP_004834748.1"/>
    </source>
</evidence>
<dbReference type="GO" id="GO:0032991">
    <property type="term" value="C:protein-containing complex"/>
    <property type="evidence" value="ECO:0007669"/>
    <property type="project" value="Ensembl"/>
</dbReference>
<evidence type="ECO:0000256" key="4">
    <source>
        <dbReference type="ARBA" id="ARBA00023136"/>
    </source>
</evidence>
<dbReference type="RefSeq" id="XP_004834748.1">
    <property type="nucleotide sequence ID" value="XM_004834691.3"/>
</dbReference>
<dbReference type="Bgee" id="ENSHGLG00000019258">
    <property type="expression patterns" value="Expressed in liver and 2 other cell types or tissues"/>
</dbReference>
<dbReference type="GO" id="GO:0016323">
    <property type="term" value="C:basolateral plasma membrane"/>
    <property type="evidence" value="ECO:0007669"/>
    <property type="project" value="Ensembl"/>
</dbReference>
<reference evidence="6" key="1">
    <citation type="submission" date="2015-10" db="EMBL/GenBank/DDBJ databases">
        <title>FRAMA: From RNA-seq data to annotated mRNA assemblies.</title>
        <authorList>
            <person name="Bens M."/>
            <person name="Sahm A."/>
            <person name="Jahn N."/>
            <person name="Morhart M."/>
            <person name="Holtze S."/>
            <person name="Hildebrandt T.B."/>
            <person name="Platzer M."/>
            <person name="Szafranski K."/>
        </authorList>
    </citation>
    <scope>NUCLEOTIDE SEQUENCE</scope>
    <source>
        <tissue evidence="6">Liver</tissue>
    </source>
</reference>
<accession>A0A0N8EUB0</accession>
<dbReference type="GeneID" id="101704713"/>
<evidence type="ECO:0000256" key="2">
    <source>
        <dbReference type="ARBA" id="ARBA00022692"/>
    </source>
</evidence>
<feature type="transmembrane region" description="Helical" evidence="5">
    <location>
        <begin position="120"/>
        <end position="139"/>
    </location>
</feature>
<feature type="transmembrane region" description="Helical" evidence="5">
    <location>
        <begin position="261"/>
        <end position="283"/>
    </location>
</feature>
<organism evidence="6">
    <name type="scientific">Heterocephalus glaber</name>
    <name type="common">Naked mole rat</name>
    <dbReference type="NCBI Taxonomy" id="10181"/>
    <lineage>
        <taxon>Eukaryota</taxon>
        <taxon>Metazoa</taxon>
        <taxon>Chordata</taxon>
        <taxon>Craniata</taxon>
        <taxon>Vertebrata</taxon>
        <taxon>Euteleostomi</taxon>
        <taxon>Mammalia</taxon>
        <taxon>Eutheria</taxon>
        <taxon>Euarchontoglires</taxon>
        <taxon>Glires</taxon>
        <taxon>Rodentia</taxon>
        <taxon>Hystricomorpha</taxon>
        <taxon>Bathyergidae</taxon>
        <taxon>Heterocephalus</taxon>
    </lineage>
</organism>
<dbReference type="CTD" id="200931"/>
<feature type="transmembrane region" description="Helical" evidence="5">
    <location>
        <begin position="87"/>
        <end position="108"/>
    </location>
</feature>
<dbReference type="Proteomes" id="UP000694906">
    <property type="component" value="Unplaced"/>
</dbReference>
<dbReference type="InterPro" id="IPR005178">
    <property type="entry name" value="Ostalpha/TMEM184C"/>
</dbReference>
<feature type="transmembrane region" description="Helical" evidence="5">
    <location>
        <begin position="51"/>
        <end position="75"/>
    </location>
</feature>
<feature type="transmembrane region" description="Helical" evidence="5">
    <location>
        <begin position="179"/>
        <end position="202"/>
    </location>
</feature>